<dbReference type="PROSITE" id="PS50181">
    <property type="entry name" value="FBOX"/>
    <property type="match status" value="1"/>
</dbReference>
<reference evidence="2 3" key="1">
    <citation type="submission" date="2020-12" db="EMBL/GenBank/DDBJ databases">
        <title>Concerted genomic and epigenomic changes stabilize Arabidopsis allopolyploids.</title>
        <authorList>
            <person name="Chen Z."/>
        </authorList>
    </citation>
    <scope>NUCLEOTIDE SEQUENCE [LARGE SCALE GENOMIC DNA]</scope>
    <source>
        <strain evidence="2">As9502</strain>
        <tissue evidence="2">Leaf</tissue>
    </source>
</reference>
<sequence>MGSVTICSMECLPDDLFVQILSFLTTKEAASTSVLSKRWRTLFALSHNLDFDNMNLLDTEDLLKHSRRHIKKSFNDFVDHTLDLHGNNTIKKFSLELSDTHIDNLHDVDRWICNALERGISDLHLGIESELFWWSRFPSKVFTSTTLVKLSLGVGTRFYTESVPSDLSLPALKVLFLDSIIWLKGDLQLLNVFLAACPALEDLTIRYMCGSENPHVISSKTIKKLSFTYGYIYGYYGYFSRIISFDTPNVVDFYYSDYFGSDSPQCHLDSIAKATLDLHFLKSDKIADVTDLISGIRNVKTLHLNSSTIKVISICCKGGLPVFNNLVDLVFSGTKRGWKLLLPLLLERSPNLKNLVLSGLDCFTFRNNRFVVIRIPPTNQVKMLSIKQYQGSATELKHICHFLMNMECLEVVKVYVAPTMDDPKKMQLTEDILKLPTASSKVKIQVM</sequence>
<dbReference type="SMART" id="SM00579">
    <property type="entry name" value="FBD"/>
    <property type="match status" value="1"/>
</dbReference>
<dbReference type="OrthoDB" id="1080284at2759"/>
<comment type="caution">
    <text evidence="2">The sequence shown here is derived from an EMBL/GenBank/DDBJ whole genome shotgun (WGS) entry which is preliminary data.</text>
</comment>
<dbReference type="Proteomes" id="UP000694251">
    <property type="component" value="Chromosome 10"/>
</dbReference>
<dbReference type="InterPro" id="IPR055411">
    <property type="entry name" value="LRR_FXL15/At3g58940/PEG3-like"/>
</dbReference>
<dbReference type="Pfam" id="PF00646">
    <property type="entry name" value="F-box"/>
    <property type="match status" value="1"/>
</dbReference>
<dbReference type="InterPro" id="IPR055294">
    <property type="entry name" value="FBL60-like"/>
</dbReference>
<dbReference type="PANTHER" id="PTHR31293:SF12">
    <property type="entry name" value="RNI-LIKE SUPERFAMILY PROTEIN"/>
    <property type="match status" value="1"/>
</dbReference>
<dbReference type="EMBL" id="JAEFBJ010000010">
    <property type="protein sequence ID" value="KAG7564390.1"/>
    <property type="molecule type" value="Genomic_DNA"/>
</dbReference>
<dbReference type="AlphaFoldDB" id="A0A8T1ZWT3"/>
<feature type="domain" description="F-box" evidence="1">
    <location>
        <begin position="6"/>
        <end position="54"/>
    </location>
</feature>
<dbReference type="InterPro" id="IPR006566">
    <property type="entry name" value="FBD"/>
</dbReference>
<dbReference type="SMART" id="SM00256">
    <property type="entry name" value="FBOX"/>
    <property type="match status" value="1"/>
</dbReference>
<organism evidence="2 3">
    <name type="scientific">Arabidopsis suecica</name>
    <name type="common">Swedish thale-cress</name>
    <name type="synonym">Cardaminopsis suecica</name>
    <dbReference type="NCBI Taxonomy" id="45249"/>
    <lineage>
        <taxon>Eukaryota</taxon>
        <taxon>Viridiplantae</taxon>
        <taxon>Streptophyta</taxon>
        <taxon>Embryophyta</taxon>
        <taxon>Tracheophyta</taxon>
        <taxon>Spermatophyta</taxon>
        <taxon>Magnoliopsida</taxon>
        <taxon>eudicotyledons</taxon>
        <taxon>Gunneridae</taxon>
        <taxon>Pentapetalae</taxon>
        <taxon>rosids</taxon>
        <taxon>malvids</taxon>
        <taxon>Brassicales</taxon>
        <taxon>Brassicaceae</taxon>
        <taxon>Camelineae</taxon>
        <taxon>Arabidopsis</taxon>
    </lineage>
</organism>
<evidence type="ECO:0000313" key="2">
    <source>
        <dbReference type="EMBL" id="KAG7564390.1"/>
    </source>
</evidence>
<gene>
    <name evidence="2" type="ORF">ISN44_As10g011590</name>
</gene>
<dbReference type="CDD" id="cd22160">
    <property type="entry name" value="F-box_AtFBL13-like"/>
    <property type="match status" value="1"/>
</dbReference>
<protein>
    <submittedName>
        <fullName evidence="2">F-box domain</fullName>
    </submittedName>
</protein>
<dbReference type="Pfam" id="PF24758">
    <property type="entry name" value="LRR_At5g56370"/>
    <property type="match status" value="1"/>
</dbReference>
<dbReference type="PANTHER" id="PTHR31293">
    <property type="entry name" value="RNI-LIKE SUPERFAMILY PROTEIN"/>
    <property type="match status" value="1"/>
</dbReference>
<proteinExistence type="predicted"/>
<dbReference type="InterPro" id="IPR053781">
    <property type="entry name" value="F-box_AtFBL13-like"/>
</dbReference>
<keyword evidence="3" id="KW-1185">Reference proteome</keyword>
<accession>A0A8T1ZWT3</accession>
<evidence type="ECO:0000259" key="1">
    <source>
        <dbReference type="PROSITE" id="PS50181"/>
    </source>
</evidence>
<evidence type="ECO:0000313" key="3">
    <source>
        <dbReference type="Proteomes" id="UP000694251"/>
    </source>
</evidence>
<dbReference type="InterPro" id="IPR001810">
    <property type="entry name" value="F-box_dom"/>
</dbReference>
<name>A0A8T1ZWT3_ARASU</name>